<accession>A0A521FAW0</accession>
<evidence type="ECO:0000313" key="2">
    <source>
        <dbReference type="EMBL" id="SMO93279.1"/>
    </source>
</evidence>
<evidence type="ECO:0000256" key="1">
    <source>
        <dbReference type="SAM" id="Phobius"/>
    </source>
</evidence>
<proteinExistence type="predicted"/>
<keyword evidence="1" id="KW-0472">Membrane</keyword>
<name>A0A521FAW0_9BACT</name>
<feature type="transmembrane region" description="Helical" evidence="1">
    <location>
        <begin position="20"/>
        <end position="46"/>
    </location>
</feature>
<reference evidence="2 3" key="1">
    <citation type="submission" date="2017-05" db="EMBL/GenBank/DDBJ databases">
        <authorList>
            <person name="Varghese N."/>
            <person name="Submissions S."/>
        </authorList>
    </citation>
    <scope>NUCLEOTIDE SEQUENCE [LARGE SCALE GENOMIC DNA]</scope>
    <source>
        <strain evidence="2 3">DSM 21194</strain>
    </source>
</reference>
<protein>
    <submittedName>
        <fullName evidence="2">Uncharacterized protein</fullName>
    </submittedName>
</protein>
<gene>
    <name evidence="2" type="ORF">SAMN06265218_1283</name>
</gene>
<keyword evidence="1" id="KW-1133">Transmembrane helix</keyword>
<keyword evidence="3" id="KW-1185">Reference proteome</keyword>
<organism evidence="2 3">
    <name type="scientific">Fodinibius sediminis</name>
    <dbReference type="NCBI Taxonomy" id="1214077"/>
    <lineage>
        <taxon>Bacteria</taxon>
        <taxon>Pseudomonadati</taxon>
        <taxon>Balneolota</taxon>
        <taxon>Balneolia</taxon>
        <taxon>Balneolales</taxon>
        <taxon>Balneolaceae</taxon>
        <taxon>Fodinibius</taxon>
    </lineage>
</organism>
<dbReference type="AlphaFoldDB" id="A0A521FAW0"/>
<evidence type="ECO:0000313" key="3">
    <source>
        <dbReference type="Proteomes" id="UP000317593"/>
    </source>
</evidence>
<sequence>MDPKNRRLNEEDGAEAVPLIPWLVHHVGLMSLGLIKNIFFIIYLTFSY</sequence>
<dbReference type="EMBL" id="FXTH01000028">
    <property type="protein sequence ID" value="SMO93279.1"/>
    <property type="molecule type" value="Genomic_DNA"/>
</dbReference>
<dbReference type="Proteomes" id="UP000317593">
    <property type="component" value="Unassembled WGS sequence"/>
</dbReference>
<keyword evidence="1" id="KW-0812">Transmembrane</keyword>